<dbReference type="EMBL" id="JBAWSX010000028">
    <property type="protein sequence ID" value="MEI4804435.1"/>
    <property type="molecule type" value="Genomic_DNA"/>
</dbReference>
<keyword evidence="2" id="KW-1185">Reference proteome</keyword>
<organism evidence="1 2">
    <name type="scientific">Bacillus bruguierae</name>
    <dbReference type="NCBI Taxonomy" id="3127667"/>
    <lineage>
        <taxon>Bacteria</taxon>
        <taxon>Bacillati</taxon>
        <taxon>Bacillota</taxon>
        <taxon>Bacilli</taxon>
        <taxon>Bacillales</taxon>
        <taxon>Bacillaceae</taxon>
        <taxon>Bacillus</taxon>
    </lineage>
</organism>
<name>A0ABU8FP16_9BACI</name>
<comment type="caution">
    <text evidence="1">The sequence shown here is derived from an EMBL/GenBank/DDBJ whole genome shotgun (WGS) entry which is preliminary data.</text>
</comment>
<evidence type="ECO:0000313" key="2">
    <source>
        <dbReference type="Proteomes" id="UP001372526"/>
    </source>
</evidence>
<reference evidence="1 2" key="1">
    <citation type="submission" date="2024-01" db="EMBL/GenBank/DDBJ databases">
        <title>Seven novel Bacillus-like species.</title>
        <authorList>
            <person name="Liu G."/>
        </authorList>
    </citation>
    <scope>NUCLEOTIDE SEQUENCE [LARGE SCALE GENOMIC DNA]</scope>
    <source>
        <strain evidence="1 2">FJAT-51639</strain>
    </source>
</reference>
<dbReference type="SUPFAM" id="SSF46689">
    <property type="entry name" value="Homeodomain-like"/>
    <property type="match status" value="1"/>
</dbReference>
<proteinExistence type="predicted"/>
<protein>
    <recommendedName>
        <fullName evidence="3">Transposase</fullName>
    </recommendedName>
</protein>
<accession>A0ABU8FP16</accession>
<dbReference type="RefSeq" id="WP_336474601.1">
    <property type="nucleotide sequence ID" value="NZ_JBAWSX010000028.1"/>
</dbReference>
<dbReference type="InterPro" id="IPR009057">
    <property type="entry name" value="Homeodomain-like_sf"/>
</dbReference>
<sequence>MGEREHRAFTDEFKRQMVQLYVNGKSRTDIVREYEERKLIET</sequence>
<dbReference type="Proteomes" id="UP001372526">
    <property type="component" value="Unassembled WGS sequence"/>
</dbReference>
<evidence type="ECO:0000313" key="1">
    <source>
        <dbReference type="EMBL" id="MEI4804435.1"/>
    </source>
</evidence>
<evidence type="ECO:0008006" key="3">
    <source>
        <dbReference type="Google" id="ProtNLM"/>
    </source>
</evidence>
<gene>
    <name evidence="1" type="ORF">WAZ07_25285</name>
</gene>